<gene>
    <name evidence="2" type="ORF">C1SCF055_LOCUS34065</name>
</gene>
<reference evidence="3 4" key="2">
    <citation type="submission" date="2024-05" db="EMBL/GenBank/DDBJ databases">
        <authorList>
            <person name="Chen Y."/>
            <person name="Shah S."/>
            <person name="Dougan E. K."/>
            <person name="Thang M."/>
            <person name="Chan C."/>
        </authorList>
    </citation>
    <scope>NUCLEOTIDE SEQUENCE [LARGE SCALE GENOMIC DNA]</scope>
</reference>
<sequence>MARPCSAAQGAPRGTPCVGWNGTSYGNRRTAGARGWDMASPQHFHHGDKEIWGECGVGPDTGFLCGSPVTTDCSCCPCDMYGLPDWNLAVKAVQESHTRHLEELHHMGVTMLRIDAALYMEPELMSSILNRFPWDVVYQEWWHELPLPGRTDVFGLYRDLKFMRVEVVVDVVLNHMARPCSAAQGAPRGTPCVGWNGTSYGNRRTAGARGWDMASPQHFHHGDKEIWGECGVGPDTGFLCGSPVTTDCSCCPCDMYGLPDWNLAVKAVQESHTRHLEELHHMGVTMLRIDAALYMEPELMSSILNRFPWDVVYQEWWHELPLPGRTDVFGLYRDLKFMRRVSEFLAVQDISRTQEVLDVDRGDFYIHPVEAVYPTCFHDGRSDGADPAIPTFKNGLAFHQQQLFLLASPFPVTVVLWGGYAWRSIDDGPPGCEGGQSHCAATSPHSEGCRATPTLSPSPPLEEFTARPWICEHRWQGVAGLLRFRASCRHAETRRWTPGGPEHLRLGHLAFRLGSRCFVALARGRRWRYILWRCFMGFIYIYS</sequence>
<protein>
    <submittedName>
        <fullName evidence="3">Alpha-amylase</fullName>
    </submittedName>
</protein>
<comment type="similarity">
    <text evidence="1">Belongs to the glycosyl hydrolase 13 family.</text>
</comment>
<evidence type="ECO:0000313" key="3">
    <source>
        <dbReference type="EMBL" id="CAL4795953.1"/>
    </source>
</evidence>
<reference evidence="2" key="1">
    <citation type="submission" date="2022-10" db="EMBL/GenBank/DDBJ databases">
        <authorList>
            <person name="Chen Y."/>
            <person name="Dougan E. K."/>
            <person name="Chan C."/>
            <person name="Rhodes N."/>
            <person name="Thang M."/>
        </authorList>
    </citation>
    <scope>NUCLEOTIDE SEQUENCE</scope>
</reference>
<dbReference type="Proteomes" id="UP001152797">
    <property type="component" value="Unassembled WGS sequence"/>
</dbReference>
<dbReference type="EMBL" id="CAMXCT010004338">
    <property type="protein sequence ID" value="CAI4008641.1"/>
    <property type="molecule type" value="Genomic_DNA"/>
</dbReference>
<comment type="caution">
    <text evidence="2">The sequence shown here is derived from an EMBL/GenBank/DDBJ whole genome shotgun (WGS) entry which is preliminary data.</text>
</comment>
<dbReference type="Gene3D" id="3.20.20.80">
    <property type="entry name" value="Glycosidases"/>
    <property type="match status" value="2"/>
</dbReference>
<evidence type="ECO:0000256" key="1">
    <source>
        <dbReference type="ARBA" id="ARBA00008061"/>
    </source>
</evidence>
<organism evidence="2">
    <name type="scientific">Cladocopium goreaui</name>
    <dbReference type="NCBI Taxonomy" id="2562237"/>
    <lineage>
        <taxon>Eukaryota</taxon>
        <taxon>Sar</taxon>
        <taxon>Alveolata</taxon>
        <taxon>Dinophyceae</taxon>
        <taxon>Suessiales</taxon>
        <taxon>Symbiodiniaceae</taxon>
        <taxon>Cladocopium</taxon>
    </lineage>
</organism>
<dbReference type="EMBL" id="CAMXCT030004338">
    <property type="protein sequence ID" value="CAL4795953.1"/>
    <property type="molecule type" value="Genomic_DNA"/>
</dbReference>
<proteinExistence type="inferred from homology"/>
<dbReference type="EMBL" id="CAMXCT020004338">
    <property type="protein sequence ID" value="CAL1162016.1"/>
    <property type="molecule type" value="Genomic_DNA"/>
</dbReference>
<dbReference type="OrthoDB" id="550577at2759"/>
<accession>A0A9P1DFG4</accession>
<keyword evidence="4" id="KW-1185">Reference proteome</keyword>
<dbReference type="SUPFAM" id="SSF51445">
    <property type="entry name" value="(Trans)glycosidases"/>
    <property type="match status" value="2"/>
</dbReference>
<name>A0A9P1DFG4_9DINO</name>
<evidence type="ECO:0000313" key="2">
    <source>
        <dbReference type="EMBL" id="CAI4008641.1"/>
    </source>
</evidence>
<dbReference type="InterPro" id="IPR017853">
    <property type="entry name" value="GH"/>
</dbReference>
<dbReference type="AlphaFoldDB" id="A0A9P1DFG4"/>
<evidence type="ECO:0000313" key="4">
    <source>
        <dbReference type="Proteomes" id="UP001152797"/>
    </source>
</evidence>
<dbReference type="PANTHER" id="PTHR43447">
    <property type="entry name" value="ALPHA-AMYLASE"/>
    <property type="match status" value="1"/>
</dbReference>